<keyword evidence="2" id="KW-0436">Ligase</keyword>
<evidence type="ECO:0000313" key="8">
    <source>
        <dbReference type="EMBL" id="GAA2342761.1"/>
    </source>
</evidence>
<dbReference type="EMBL" id="BAAASD010000010">
    <property type="protein sequence ID" value="GAA2342761.1"/>
    <property type="molecule type" value="Genomic_DNA"/>
</dbReference>
<evidence type="ECO:0000259" key="7">
    <source>
        <dbReference type="SMART" id="SM01016"/>
    </source>
</evidence>
<keyword evidence="3" id="KW-0547">Nucleotide-binding</keyword>
<dbReference type="Gene3D" id="3.30.1360.70">
    <property type="entry name" value="Arginyl tRNA synthetase N-terminal domain"/>
    <property type="match status" value="1"/>
</dbReference>
<keyword evidence="9" id="KW-1185">Reference proteome</keyword>
<dbReference type="Gene3D" id="1.10.730.10">
    <property type="entry name" value="Isoleucyl-tRNA Synthetase, Domain 1"/>
    <property type="match status" value="1"/>
</dbReference>
<dbReference type="Pfam" id="PF03485">
    <property type="entry name" value="Arg_tRNA_synt_N"/>
    <property type="match status" value="1"/>
</dbReference>
<organism evidence="8 9">
    <name type="scientific">Streptomyces cuspidosporus</name>
    <dbReference type="NCBI Taxonomy" id="66882"/>
    <lineage>
        <taxon>Bacteria</taxon>
        <taxon>Bacillati</taxon>
        <taxon>Actinomycetota</taxon>
        <taxon>Actinomycetes</taxon>
        <taxon>Kitasatosporales</taxon>
        <taxon>Streptomycetaceae</taxon>
        <taxon>Streptomyces</taxon>
    </lineage>
</organism>
<dbReference type="InterPro" id="IPR005148">
    <property type="entry name" value="Arg-tRNA-synth_N"/>
</dbReference>
<reference evidence="8 9" key="1">
    <citation type="journal article" date="2019" name="Int. J. Syst. Evol. Microbiol.">
        <title>The Global Catalogue of Microorganisms (GCM) 10K type strain sequencing project: providing services to taxonomists for standard genome sequencing and annotation.</title>
        <authorList>
            <consortium name="The Broad Institute Genomics Platform"/>
            <consortium name="The Broad Institute Genome Sequencing Center for Infectious Disease"/>
            <person name="Wu L."/>
            <person name="Ma J."/>
        </authorList>
    </citation>
    <scope>NUCLEOTIDE SEQUENCE [LARGE SCALE GENOMIC DNA]</scope>
    <source>
        <strain evidence="8 9">JCM 4316</strain>
    </source>
</reference>
<feature type="domain" description="Arginyl tRNA synthetase N-terminal" evidence="7">
    <location>
        <begin position="4"/>
        <end position="97"/>
    </location>
</feature>
<dbReference type="InterPro" id="IPR009080">
    <property type="entry name" value="tRNAsynth_Ia_anticodon-bd"/>
</dbReference>
<sequence>MTPAQLSRTVLQTVRRAVEADELRLAVLPERVKVRTPPRAGCGDYATNVALQLAQGLDGGGPAVALRVAEVLRRRLVGEPGIAGVEIAGPGFLNITVEAEGHAELVRGVLERGEDYGRSDALAGGPAVRLAPGRDVRAAVVGAAVIRLVAFCGGEALVVGTGAAAGGEVPEGYPVPEGDSGEVLAVRPVEDGPRQVLAVPPVEDGPRQVLAVPPVEDGPLEVLPMRPVAVSAPELLARLGIDAARWALLRPAAHDLPDLEPRRLLAQRESNPLFRVRYAHARVRALVRNGRQLGVHSSPDGPYRHPAEVALIATIADCPRLIESAARHRAPDRLARHLEAVADAFFRFHDACPPLPCGEEKPMAAHRSRLALAEAAGAVLAGGLHLLGISAPEHL</sequence>
<evidence type="ECO:0000259" key="6">
    <source>
        <dbReference type="SMART" id="SM00836"/>
    </source>
</evidence>
<dbReference type="EC" id="6.1.1.19" evidence="1"/>
<comment type="catalytic activity">
    <reaction evidence="5">
        <text>tRNA(Arg) + L-arginine + ATP = L-arginyl-tRNA(Arg) + AMP + diphosphate</text>
        <dbReference type="Rhea" id="RHEA:20301"/>
        <dbReference type="Rhea" id="RHEA-COMP:9658"/>
        <dbReference type="Rhea" id="RHEA-COMP:9673"/>
        <dbReference type="ChEBI" id="CHEBI:30616"/>
        <dbReference type="ChEBI" id="CHEBI:32682"/>
        <dbReference type="ChEBI" id="CHEBI:33019"/>
        <dbReference type="ChEBI" id="CHEBI:78442"/>
        <dbReference type="ChEBI" id="CHEBI:78513"/>
        <dbReference type="ChEBI" id="CHEBI:456215"/>
        <dbReference type="EC" id="6.1.1.19"/>
    </reaction>
</comment>
<dbReference type="PANTHER" id="PTHR11956">
    <property type="entry name" value="ARGINYL-TRNA SYNTHETASE"/>
    <property type="match status" value="1"/>
</dbReference>
<feature type="domain" description="DALR anticodon binding" evidence="6">
    <location>
        <begin position="276"/>
        <end position="395"/>
    </location>
</feature>
<accession>A0ABN3G2J6</accession>
<keyword evidence="4" id="KW-0067">ATP-binding</keyword>
<dbReference type="InterPro" id="IPR008909">
    <property type="entry name" value="DALR_anticod-bd"/>
</dbReference>
<protein>
    <recommendedName>
        <fullName evidence="1">arginine--tRNA ligase</fullName>
        <ecNumber evidence="1">6.1.1.19</ecNumber>
    </recommendedName>
</protein>
<dbReference type="InterPro" id="IPR036695">
    <property type="entry name" value="Arg-tRNA-synth_N_sf"/>
</dbReference>
<evidence type="ECO:0000256" key="3">
    <source>
        <dbReference type="ARBA" id="ARBA00022741"/>
    </source>
</evidence>
<evidence type="ECO:0000256" key="1">
    <source>
        <dbReference type="ARBA" id="ARBA00012837"/>
    </source>
</evidence>
<dbReference type="NCBIfam" id="NF045898">
    <property type="entry name" value="ArgS_rel_codon"/>
    <property type="match status" value="1"/>
</dbReference>
<evidence type="ECO:0000256" key="5">
    <source>
        <dbReference type="ARBA" id="ARBA00049339"/>
    </source>
</evidence>
<dbReference type="InterPro" id="IPR001278">
    <property type="entry name" value="Arg-tRNA-ligase"/>
</dbReference>
<evidence type="ECO:0000256" key="2">
    <source>
        <dbReference type="ARBA" id="ARBA00022598"/>
    </source>
</evidence>
<dbReference type="PANTHER" id="PTHR11956:SF5">
    <property type="entry name" value="ARGININE--TRNA LIGASE, CYTOPLASMIC"/>
    <property type="match status" value="1"/>
</dbReference>
<dbReference type="RefSeq" id="WP_346174982.1">
    <property type="nucleotide sequence ID" value="NZ_BAAASD010000010.1"/>
</dbReference>
<dbReference type="SUPFAM" id="SSF55190">
    <property type="entry name" value="Arginyl-tRNA synthetase (ArgRS), N-terminal 'additional' domain"/>
    <property type="match status" value="1"/>
</dbReference>
<dbReference type="SMART" id="SM00836">
    <property type="entry name" value="DALR_1"/>
    <property type="match status" value="1"/>
</dbReference>
<dbReference type="SMART" id="SM01016">
    <property type="entry name" value="Arg_tRNA_synt_N"/>
    <property type="match status" value="1"/>
</dbReference>
<evidence type="ECO:0000313" key="9">
    <source>
        <dbReference type="Proteomes" id="UP001500253"/>
    </source>
</evidence>
<name>A0ABN3G2J6_9ACTN</name>
<gene>
    <name evidence="8" type="ORF">GCM10010246_30180</name>
</gene>
<evidence type="ECO:0000256" key="4">
    <source>
        <dbReference type="ARBA" id="ARBA00022840"/>
    </source>
</evidence>
<dbReference type="Proteomes" id="UP001500253">
    <property type="component" value="Unassembled WGS sequence"/>
</dbReference>
<comment type="caution">
    <text evidence="8">The sequence shown here is derived from an EMBL/GenBank/DDBJ whole genome shotgun (WGS) entry which is preliminary data.</text>
</comment>
<dbReference type="SUPFAM" id="SSF47323">
    <property type="entry name" value="Anticodon-binding domain of a subclass of class I aminoacyl-tRNA synthetases"/>
    <property type="match status" value="1"/>
</dbReference>
<dbReference type="Pfam" id="PF05746">
    <property type="entry name" value="DALR_1"/>
    <property type="match status" value="1"/>
</dbReference>
<proteinExistence type="predicted"/>